<feature type="transmembrane region" description="Helical" evidence="11">
    <location>
        <begin position="234"/>
        <end position="251"/>
    </location>
</feature>
<keyword evidence="3 11" id="KW-0813">Transport</keyword>
<dbReference type="STRING" id="1715693.PH7735_03291"/>
<evidence type="ECO:0000256" key="11">
    <source>
        <dbReference type="RuleBase" id="RU361157"/>
    </source>
</evidence>
<evidence type="ECO:0000259" key="12">
    <source>
        <dbReference type="PROSITE" id="PS51012"/>
    </source>
</evidence>
<protein>
    <recommendedName>
        <fullName evidence="11">Transport permease protein</fullName>
    </recommendedName>
</protein>
<dbReference type="Proteomes" id="UP000051870">
    <property type="component" value="Unassembled WGS sequence"/>
</dbReference>
<keyword evidence="14" id="KW-1185">Reference proteome</keyword>
<comment type="subcellular location">
    <subcellularLocation>
        <location evidence="11">Cell inner membrane</location>
        <topology evidence="11">Multi-pass membrane protein</topology>
    </subcellularLocation>
    <subcellularLocation>
        <location evidence="1">Cell membrane</location>
        <topology evidence="1">Multi-pass membrane protein</topology>
    </subcellularLocation>
</comment>
<feature type="transmembrane region" description="Helical" evidence="11">
    <location>
        <begin position="118"/>
        <end position="137"/>
    </location>
</feature>
<evidence type="ECO:0000256" key="8">
    <source>
        <dbReference type="ARBA" id="ARBA00022989"/>
    </source>
</evidence>
<proteinExistence type="inferred from homology"/>
<dbReference type="InterPro" id="IPR047817">
    <property type="entry name" value="ABC2_TM_bact-type"/>
</dbReference>
<dbReference type="PRINTS" id="PR00164">
    <property type="entry name" value="ABC2TRNSPORT"/>
</dbReference>
<dbReference type="RefSeq" id="WP_058312462.1">
    <property type="nucleotide sequence ID" value="NZ_CYTW01000004.1"/>
</dbReference>
<feature type="domain" description="ABC transmembrane type-2" evidence="12">
    <location>
        <begin position="33"/>
        <end position="254"/>
    </location>
</feature>
<keyword evidence="4 11" id="KW-1003">Cell membrane</keyword>
<feature type="transmembrane region" description="Helical" evidence="11">
    <location>
        <begin position="149"/>
        <end position="167"/>
    </location>
</feature>
<dbReference type="PANTHER" id="PTHR30413:SF10">
    <property type="entry name" value="CAPSULE POLYSACCHARIDE EXPORT INNER-MEMBRANE PROTEIN CTRC"/>
    <property type="match status" value="1"/>
</dbReference>
<evidence type="ECO:0000256" key="1">
    <source>
        <dbReference type="ARBA" id="ARBA00004651"/>
    </source>
</evidence>
<dbReference type="PROSITE" id="PS51012">
    <property type="entry name" value="ABC_TM2"/>
    <property type="match status" value="1"/>
</dbReference>
<evidence type="ECO:0000256" key="5">
    <source>
        <dbReference type="ARBA" id="ARBA00022597"/>
    </source>
</evidence>
<evidence type="ECO:0000256" key="2">
    <source>
        <dbReference type="ARBA" id="ARBA00007783"/>
    </source>
</evidence>
<keyword evidence="9" id="KW-0625">Polysaccharide transport</keyword>
<evidence type="ECO:0000256" key="7">
    <source>
        <dbReference type="ARBA" id="ARBA00022903"/>
    </source>
</evidence>
<sequence length="263" mass="29545">MTTLVSKRSFSTTRSVIALIFREMSTTYGRSPGGYIWAILEPVLAISLMTVVFSYALRSPALGVSFPLFYATGYFPFIMYNDMTMKVGQAIKFNKNLLAYPNVTYVDAIAGRAVLSSLTNALVFGIFILGLIVIGGLHLNVNFVRLTNAFGMSIALGIGIGVINCYVMSRFPIWTSIWSIINRPMFIISGIFFLIDEVGEPYRTILLYNPMAHVIMQMRSAFYPTYDANYASPVYVYSIAFVLLFFGFLLLNRYHRYILDEGA</sequence>
<evidence type="ECO:0000256" key="4">
    <source>
        <dbReference type="ARBA" id="ARBA00022475"/>
    </source>
</evidence>
<evidence type="ECO:0000313" key="14">
    <source>
        <dbReference type="Proteomes" id="UP000051870"/>
    </source>
</evidence>
<evidence type="ECO:0000256" key="6">
    <source>
        <dbReference type="ARBA" id="ARBA00022692"/>
    </source>
</evidence>
<dbReference type="InterPro" id="IPR013525">
    <property type="entry name" value="ABC2_TM"/>
</dbReference>
<keyword evidence="8 11" id="KW-1133">Transmembrane helix</keyword>
<dbReference type="GO" id="GO:0015920">
    <property type="term" value="P:lipopolysaccharide transport"/>
    <property type="evidence" value="ECO:0007669"/>
    <property type="project" value="TreeGrafter"/>
</dbReference>
<accession>A0A0P1INE3</accession>
<reference evidence="14" key="1">
    <citation type="submission" date="2015-09" db="EMBL/GenBank/DDBJ databases">
        <authorList>
            <person name="Rodrigo-Torres Lidia"/>
            <person name="Arahal R.David."/>
        </authorList>
    </citation>
    <scope>NUCLEOTIDE SEQUENCE [LARGE SCALE GENOMIC DNA]</scope>
    <source>
        <strain evidence="14">CECT 7735</strain>
    </source>
</reference>
<keyword evidence="5" id="KW-0762">Sugar transport</keyword>
<feature type="transmembrane region" description="Helical" evidence="11">
    <location>
        <begin position="174"/>
        <end position="195"/>
    </location>
</feature>
<dbReference type="GO" id="GO:0043190">
    <property type="term" value="C:ATP-binding cassette (ABC) transporter complex"/>
    <property type="evidence" value="ECO:0007669"/>
    <property type="project" value="InterPro"/>
</dbReference>
<gene>
    <name evidence="13" type="primary">kpsM_1</name>
    <name evidence="13" type="ORF">PH7735_03291</name>
</gene>
<comment type="similarity">
    <text evidence="2 11">Belongs to the ABC-2 integral membrane protein family.</text>
</comment>
<dbReference type="GeneID" id="83882270"/>
<organism evidence="13 14">
    <name type="scientific">Shimia thalassica</name>
    <dbReference type="NCBI Taxonomy" id="1715693"/>
    <lineage>
        <taxon>Bacteria</taxon>
        <taxon>Pseudomonadati</taxon>
        <taxon>Pseudomonadota</taxon>
        <taxon>Alphaproteobacteria</taxon>
        <taxon>Rhodobacterales</taxon>
        <taxon>Roseobacteraceae</taxon>
    </lineage>
</organism>
<feature type="transmembrane region" description="Helical" evidence="11">
    <location>
        <begin position="34"/>
        <end position="55"/>
    </location>
</feature>
<name>A0A0P1INE3_9RHOB</name>
<dbReference type="AlphaFoldDB" id="A0A0P1INE3"/>
<dbReference type="PANTHER" id="PTHR30413">
    <property type="entry name" value="INNER MEMBRANE TRANSPORT PERMEASE"/>
    <property type="match status" value="1"/>
</dbReference>
<evidence type="ECO:0000313" key="13">
    <source>
        <dbReference type="EMBL" id="CUK08779.1"/>
    </source>
</evidence>
<dbReference type="GO" id="GO:0140359">
    <property type="term" value="F:ABC-type transporter activity"/>
    <property type="evidence" value="ECO:0007669"/>
    <property type="project" value="InterPro"/>
</dbReference>
<evidence type="ECO:0000256" key="10">
    <source>
        <dbReference type="ARBA" id="ARBA00023136"/>
    </source>
</evidence>
<dbReference type="GO" id="GO:0015774">
    <property type="term" value="P:polysaccharide transport"/>
    <property type="evidence" value="ECO:0007669"/>
    <property type="project" value="UniProtKB-KW"/>
</dbReference>
<keyword evidence="10 11" id="KW-0472">Membrane</keyword>
<dbReference type="EMBL" id="CYTW01000004">
    <property type="protein sequence ID" value="CUK08779.1"/>
    <property type="molecule type" value="Genomic_DNA"/>
</dbReference>
<keyword evidence="6 11" id="KW-0812">Transmembrane</keyword>
<evidence type="ECO:0000256" key="9">
    <source>
        <dbReference type="ARBA" id="ARBA00023047"/>
    </source>
</evidence>
<keyword evidence="7" id="KW-0972">Capsule biogenesis/degradation</keyword>
<feature type="transmembrane region" description="Helical" evidence="11">
    <location>
        <begin position="61"/>
        <end position="80"/>
    </location>
</feature>
<dbReference type="InterPro" id="IPR000412">
    <property type="entry name" value="ABC_2_transport"/>
</dbReference>
<dbReference type="Pfam" id="PF01061">
    <property type="entry name" value="ABC2_membrane"/>
    <property type="match status" value="1"/>
</dbReference>
<evidence type="ECO:0000256" key="3">
    <source>
        <dbReference type="ARBA" id="ARBA00022448"/>
    </source>
</evidence>